<keyword evidence="7" id="KW-1185">Reference proteome</keyword>
<protein>
    <recommendedName>
        <fullName evidence="3">Prolyl endopeptidase</fullName>
        <ecNumber evidence="3">3.4.21.-</ecNumber>
    </recommendedName>
</protein>
<keyword evidence="3" id="KW-0378">Hydrolase</keyword>
<feature type="domain" description="Peptidase S9 prolyl oligopeptidase catalytic" evidence="5">
    <location>
        <begin position="579"/>
        <end position="709"/>
    </location>
</feature>
<dbReference type="PANTHER" id="PTHR11757">
    <property type="entry name" value="PROTEASE FAMILY S9A OLIGOPEPTIDASE"/>
    <property type="match status" value="1"/>
</dbReference>
<comment type="caution">
    <text evidence="6">The sequence shown here is derived from an EMBL/GenBank/DDBJ whole genome shotgun (WGS) entry which is preliminary data.</text>
</comment>
<evidence type="ECO:0000256" key="1">
    <source>
        <dbReference type="ARBA" id="ARBA00005228"/>
    </source>
</evidence>
<dbReference type="PANTHER" id="PTHR11757:SF19">
    <property type="entry name" value="PROLYL ENDOPEPTIDASE-LIKE"/>
    <property type="match status" value="1"/>
</dbReference>
<dbReference type="SUPFAM" id="SSF53474">
    <property type="entry name" value="alpha/beta-Hydrolases"/>
    <property type="match status" value="1"/>
</dbReference>
<comment type="similarity">
    <text evidence="1 3">Belongs to the peptidase S9A family.</text>
</comment>
<accession>A0ABP0MUS8</accession>
<gene>
    <name evidence="6" type="ORF">SCF082_LOCUS29905</name>
</gene>
<dbReference type="EMBL" id="CAXAMM010024446">
    <property type="protein sequence ID" value="CAK9055257.1"/>
    <property type="molecule type" value="Genomic_DNA"/>
</dbReference>
<evidence type="ECO:0000313" key="6">
    <source>
        <dbReference type="EMBL" id="CAK9055257.1"/>
    </source>
</evidence>
<name>A0ABP0MUS8_9DINO</name>
<dbReference type="Pfam" id="PF00326">
    <property type="entry name" value="Peptidase_S9"/>
    <property type="match status" value="1"/>
</dbReference>
<proteinExistence type="inferred from homology"/>
<dbReference type="EC" id="3.4.21.-" evidence="3"/>
<feature type="compositionally biased region" description="Polar residues" evidence="4">
    <location>
        <begin position="9"/>
        <end position="18"/>
    </location>
</feature>
<dbReference type="InterPro" id="IPR051543">
    <property type="entry name" value="Serine_Peptidase_S9A"/>
</dbReference>
<evidence type="ECO:0000313" key="7">
    <source>
        <dbReference type="Proteomes" id="UP001642464"/>
    </source>
</evidence>
<dbReference type="Gene3D" id="3.40.50.1820">
    <property type="entry name" value="alpha/beta hydrolase"/>
    <property type="match status" value="1"/>
</dbReference>
<sequence length="716" mass="80966">MAFRPRRATLQQSGSANATDEFKGKPFLRKMRRVFERCLNKPFTEESLLPQHQQDPTMTGGTAANVPVDGWRVPRTLTTLSWADGSLGRGYITYRESDGVSEKARHRLNQELEPWLFIAEPQQRSHIWSAESFMHYLDFLAQEVRERRKALHLKHTDAALIICDNVILTGDTRDCSVPGGFGANGAPNDGFHQLSLEDSIRADAWALKSLGEYESLDDIFCSMEALEEARQRQPGAMKAILDLAEKPSIQTHTTEDVHQMREARSSPMPGEQNVLWAIQAEGVESRQLLPSWMASPISKEIYKWGDERQKWNKTLEDRCGKPLTALQSKNYEEWKERRSQLTFLFNKKTHQLVKHIRANANWQKIQEEMLSIRIHLADDLESMRIQAGSGPLYLLLMLRGDVVDTDALPGCLDLGVASGALEALEGENQGPESEDLEEECAEDEAFLQQQEAMQIEEQKVADVEAMADTSDEETVQEVLHSKFTRVKAFTHRPAYKALEDRGLTLIPSHEKGVVLCFHSTTNQWQAYYPNVHQGLTMTFGGKSQGTEQEAILYIIKRLLQIYVELHPKDKMWKSQLEKVIYAVAHVRGGGELGRDWREEGRYLKVKNRFQDFIAVAETLIALGISEPSTLGAWGESSASARERGGGLLVTASVNLRPELFKAMLLYVPFVDAVSTMSDPSSLGRRMIPLTCGEWEEIGNPNQRETYYYMLESFGTA</sequence>
<dbReference type="GO" id="GO:0006508">
    <property type="term" value="P:proteolysis"/>
    <property type="evidence" value="ECO:0007669"/>
    <property type="project" value="UniProtKB-KW"/>
</dbReference>
<dbReference type="PRINTS" id="PR00862">
    <property type="entry name" value="PROLIGOPTASE"/>
</dbReference>
<feature type="region of interest" description="Disordered" evidence="4">
    <location>
        <begin position="1"/>
        <end position="22"/>
    </location>
</feature>
<dbReference type="InterPro" id="IPR029058">
    <property type="entry name" value="AB_hydrolase_fold"/>
</dbReference>
<organism evidence="6 7">
    <name type="scientific">Durusdinium trenchii</name>
    <dbReference type="NCBI Taxonomy" id="1381693"/>
    <lineage>
        <taxon>Eukaryota</taxon>
        <taxon>Sar</taxon>
        <taxon>Alveolata</taxon>
        <taxon>Dinophyceae</taxon>
        <taxon>Suessiales</taxon>
        <taxon>Symbiodiniaceae</taxon>
        <taxon>Durusdinium</taxon>
    </lineage>
</organism>
<evidence type="ECO:0000256" key="3">
    <source>
        <dbReference type="RuleBase" id="RU368024"/>
    </source>
</evidence>
<dbReference type="InterPro" id="IPR002470">
    <property type="entry name" value="Peptidase_S9A"/>
</dbReference>
<comment type="function">
    <text evidence="2">Serine peptidase whose precise substrate specificity remains unclear. Does not cleave peptides after a arginine or lysine residue. Regulates trans-Golgi network morphology and sorting by regulating the membrane binding of the AP-1 complex. May play a role in the regulation of synaptic vesicle exocytosis.</text>
</comment>
<evidence type="ECO:0000259" key="5">
    <source>
        <dbReference type="Pfam" id="PF00326"/>
    </source>
</evidence>
<reference evidence="6 7" key="1">
    <citation type="submission" date="2024-02" db="EMBL/GenBank/DDBJ databases">
        <authorList>
            <person name="Chen Y."/>
            <person name="Shah S."/>
            <person name="Dougan E. K."/>
            <person name="Thang M."/>
            <person name="Chan C."/>
        </authorList>
    </citation>
    <scope>NUCLEOTIDE SEQUENCE [LARGE SCALE GENOMIC DNA]</scope>
</reference>
<keyword evidence="3 6" id="KW-0645">Protease</keyword>
<evidence type="ECO:0000256" key="4">
    <source>
        <dbReference type="SAM" id="MobiDB-lite"/>
    </source>
</evidence>
<evidence type="ECO:0000256" key="2">
    <source>
        <dbReference type="ARBA" id="ARBA00045448"/>
    </source>
</evidence>
<dbReference type="InterPro" id="IPR001375">
    <property type="entry name" value="Peptidase_S9_cat"/>
</dbReference>
<keyword evidence="3" id="KW-0720">Serine protease</keyword>
<dbReference type="Proteomes" id="UP001642464">
    <property type="component" value="Unassembled WGS sequence"/>
</dbReference>
<dbReference type="GO" id="GO:0008233">
    <property type="term" value="F:peptidase activity"/>
    <property type="evidence" value="ECO:0007669"/>
    <property type="project" value="UniProtKB-KW"/>
</dbReference>